<evidence type="ECO:0000256" key="10">
    <source>
        <dbReference type="ARBA" id="ARBA00022679"/>
    </source>
</evidence>
<dbReference type="Pfam" id="PF00156">
    <property type="entry name" value="Pribosyltran"/>
    <property type="match status" value="1"/>
</dbReference>
<proteinExistence type="inferred from homology"/>
<dbReference type="Gene3D" id="3.40.50.2020">
    <property type="match status" value="1"/>
</dbReference>
<dbReference type="PANTHER" id="PTHR32315">
    <property type="entry name" value="ADENINE PHOSPHORIBOSYLTRANSFERASE"/>
    <property type="match status" value="1"/>
</dbReference>
<evidence type="ECO:0000256" key="3">
    <source>
        <dbReference type="ARBA" id="ARBA00004496"/>
    </source>
</evidence>
<dbReference type="GO" id="GO:0016208">
    <property type="term" value="F:AMP binding"/>
    <property type="evidence" value="ECO:0007669"/>
    <property type="project" value="TreeGrafter"/>
</dbReference>
<dbReference type="EMBL" id="NCKU01005112">
    <property type="protein sequence ID" value="RWS05000.1"/>
    <property type="molecule type" value="Genomic_DNA"/>
</dbReference>
<evidence type="ECO:0000256" key="9">
    <source>
        <dbReference type="ARBA" id="ARBA00022676"/>
    </source>
</evidence>
<keyword evidence="8" id="KW-0963">Cytoplasm</keyword>
<dbReference type="EC" id="2.4.2.7" evidence="6"/>
<evidence type="ECO:0000313" key="15">
    <source>
        <dbReference type="EMBL" id="RWS05000.1"/>
    </source>
</evidence>
<protein>
    <recommendedName>
        <fullName evidence="7">Adenine phosphoribosyltransferase</fullName>
        <ecNumber evidence="6">2.4.2.7</ecNumber>
    </recommendedName>
</protein>
<evidence type="ECO:0000313" key="13">
    <source>
        <dbReference type="EMBL" id="RWS03639.1"/>
    </source>
</evidence>
<dbReference type="NCBIfam" id="NF002636">
    <property type="entry name" value="PRK02304.1-5"/>
    <property type="match status" value="1"/>
</dbReference>
<evidence type="ECO:0000313" key="14">
    <source>
        <dbReference type="EMBL" id="RWS03883.1"/>
    </source>
</evidence>
<dbReference type="NCBIfam" id="NF002634">
    <property type="entry name" value="PRK02304.1-3"/>
    <property type="match status" value="1"/>
</dbReference>
<dbReference type="EMBL" id="NCKU01006308">
    <property type="protein sequence ID" value="RWS03639.1"/>
    <property type="molecule type" value="Genomic_DNA"/>
</dbReference>
<dbReference type="NCBIfam" id="TIGR01090">
    <property type="entry name" value="apt"/>
    <property type="match status" value="1"/>
</dbReference>
<dbReference type="InterPro" id="IPR000836">
    <property type="entry name" value="PRTase_dom"/>
</dbReference>
<dbReference type="GO" id="GO:0002055">
    <property type="term" value="F:adenine binding"/>
    <property type="evidence" value="ECO:0007669"/>
    <property type="project" value="TreeGrafter"/>
</dbReference>
<keyword evidence="9 13" id="KW-0328">Glycosyltransferase</keyword>
<evidence type="ECO:0000313" key="16">
    <source>
        <dbReference type="Proteomes" id="UP000285301"/>
    </source>
</evidence>
<dbReference type="PANTHER" id="PTHR32315:SF3">
    <property type="entry name" value="ADENINE PHOSPHORIBOSYLTRANSFERASE"/>
    <property type="match status" value="1"/>
</dbReference>
<evidence type="ECO:0000256" key="11">
    <source>
        <dbReference type="ARBA" id="ARBA00022726"/>
    </source>
</evidence>
<dbReference type="GO" id="GO:0044209">
    <property type="term" value="P:AMP salvage"/>
    <property type="evidence" value="ECO:0007669"/>
    <property type="project" value="UniProtKB-UniPathway"/>
</dbReference>
<keyword evidence="11" id="KW-0660">Purine salvage</keyword>
<comment type="function">
    <text evidence="2">Catalyzes a salvage reaction resulting in the formation of AMP, that is energically less costly than de novo synthesis.</text>
</comment>
<reference evidence="13" key="2">
    <citation type="submission" date="2018-11" db="EMBL/GenBank/DDBJ databases">
        <title>Trombidioid mite genomics.</title>
        <authorList>
            <person name="Dong X."/>
        </authorList>
    </citation>
    <scope>NUCLEOTIDE SEQUENCE</scope>
    <source>
        <strain evidence="13">UoL-WK</strain>
    </source>
</reference>
<dbReference type="AlphaFoldDB" id="A0A3S3PL76"/>
<comment type="caution">
    <text evidence="13">The sequence shown here is derived from an EMBL/GenBank/DDBJ whole genome shotgun (WGS) entry which is preliminary data.</text>
</comment>
<dbReference type="InterPro" id="IPR005764">
    <property type="entry name" value="Ade_phspho_trans"/>
</dbReference>
<comment type="similarity">
    <text evidence="5">Belongs to the purine/pyrimidine phosphoribosyltransferase family.</text>
</comment>
<dbReference type="GO" id="GO:0006168">
    <property type="term" value="P:adenine salvage"/>
    <property type="evidence" value="ECO:0007669"/>
    <property type="project" value="InterPro"/>
</dbReference>
<evidence type="ECO:0000256" key="5">
    <source>
        <dbReference type="ARBA" id="ARBA00008391"/>
    </source>
</evidence>
<evidence type="ECO:0000256" key="1">
    <source>
        <dbReference type="ARBA" id="ARBA00000868"/>
    </source>
</evidence>
<dbReference type="Proteomes" id="UP000285301">
    <property type="component" value="Unassembled WGS sequence"/>
</dbReference>
<sequence>MSSTAESRIEQIKRHVQSFENWPKNGIIFRDLFPVFREPKVLRVLIDELKEHITNAVKTVDVIVGIESRGFLFGPILALELNLPFVPIRKKGKLPGSVNKVTYALEYGEDTIEIQSESIKPGMNCVLIDDLLATGGTMNAAIKLISECNASVKECLVVIELVELDGRKNIPVAVHSLLQY</sequence>
<evidence type="ECO:0000256" key="2">
    <source>
        <dbReference type="ARBA" id="ARBA00003968"/>
    </source>
</evidence>
<keyword evidence="10 13" id="KW-0808">Transferase</keyword>
<dbReference type="CDD" id="cd06223">
    <property type="entry name" value="PRTases_typeI"/>
    <property type="match status" value="1"/>
</dbReference>
<dbReference type="EMBL" id="NCKU01006051">
    <property type="protein sequence ID" value="RWS03883.1"/>
    <property type="molecule type" value="Genomic_DNA"/>
</dbReference>
<dbReference type="GO" id="GO:0003999">
    <property type="term" value="F:adenine phosphoribosyltransferase activity"/>
    <property type="evidence" value="ECO:0007669"/>
    <property type="project" value="UniProtKB-EC"/>
</dbReference>
<reference evidence="13 16" key="1">
    <citation type="journal article" date="2018" name="Gigascience">
        <title>Genomes of trombidid mites reveal novel predicted allergens and laterally-transferred genes associated with secondary metabolism.</title>
        <authorList>
            <person name="Dong X."/>
            <person name="Chaisiri K."/>
            <person name="Xia D."/>
            <person name="Armstrong S.D."/>
            <person name="Fang Y."/>
            <person name="Donnelly M.J."/>
            <person name="Kadowaki T."/>
            <person name="McGarry J.W."/>
            <person name="Darby A.C."/>
            <person name="Makepeace B.L."/>
        </authorList>
    </citation>
    <scope>NUCLEOTIDE SEQUENCE [LARGE SCALE GENOMIC DNA]</scope>
    <source>
        <strain evidence="13">UoL-WK</strain>
    </source>
</reference>
<evidence type="ECO:0000256" key="6">
    <source>
        <dbReference type="ARBA" id="ARBA00011893"/>
    </source>
</evidence>
<dbReference type="InterPro" id="IPR050054">
    <property type="entry name" value="UPRTase/APRTase"/>
</dbReference>
<accession>A0A3S3PL76</accession>
<dbReference type="GO" id="GO:0005737">
    <property type="term" value="C:cytoplasm"/>
    <property type="evidence" value="ECO:0007669"/>
    <property type="project" value="UniProtKB-SubCell"/>
</dbReference>
<evidence type="ECO:0000259" key="12">
    <source>
        <dbReference type="Pfam" id="PF00156"/>
    </source>
</evidence>
<evidence type="ECO:0000256" key="4">
    <source>
        <dbReference type="ARBA" id="ARBA00004659"/>
    </source>
</evidence>
<comment type="subcellular location">
    <subcellularLocation>
        <location evidence="3">Cytoplasm</location>
    </subcellularLocation>
</comment>
<keyword evidence="16" id="KW-1185">Reference proteome</keyword>
<comment type="pathway">
    <text evidence="4">Purine metabolism; AMP biosynthesis via salvage pathway; AMP from adenine: step 1/1.</text>
</comment>
<dbReference type="SUPFAM" id="SSF53271">
    <property type="entry name" value="PRTase-like"/>
    <property type="match status" value="1"/>
</dbReference>
<dbReference type="InterPro" id="IPR029057">
    <property type="entry name" value="PRTase-like"/>
</dbReference>
<feature type="domain" description="Phosphoribosyltransferase" evidence="12">
    <location>
        <begin position="39"/>
        <end position="159"/>
    </location>
</feature>
<gene>
    <name evidence="14" type="ORF">B4U79_01505</name>
    <name evidence="15" type="ORF">B4U79_03525</name>
    <name evidence="13" type="ORF">B4U79_04258</name>
</gene>
<dbReference type="OrthoDB" id="363185at2759"/>
<dbReference type="FunFam" id="3.40.50.2020:FF:000021">
    <property type="entry name" value="Adenine phosphoribosyltransferase"/>
    <property type="match status" value="1"/>
</dbReference>
<dbReference type="STRING" id="1965070.A0A3S3PL76"/>
<organism evidence="13 16">
    <name type="scientific">Dinothrombium tinctorium</name>
    <dbReference type="NCBI Taxonomy" id="1965070"/>
    <lineage>
        <taxon>Eukaryota</taxon>
        <taxon>Metazoa</taxon>
        <taxon>Ecdysozoa</taxon>
        <taxon>Arthropoda</taxon>
        <taxon>Chelicerata</taxon>
        <taxon>Arachnida</taxon>
        <taxon>Acari</taxon>
        <taxon>Acariformes</taxon>
        <taxon>Trombidiformes</taxon>
        <taxon>Prostigmata</taxon>
        <taxon>Anystina</taxon>
        <taxon>Parasitengona</taxon>
        <taxon>Trombidioidea</taxon>
        <taxon>Trombidiidae</taxon>
        <taxon>Dinothrombium</taxon>
    </lineage>
</organism>
<evidence type="ECO:0000256" key="8">
    <source>
        <dbReference type="ARBA" id="ARBA00022490"/>
    </source>
</evidence>
<dbReference type="GO" id="GO:0006166">
    <property type="term" value="P:purine ribonucleoside salvage"/>
    <property type="evidence" value="ECO:0007669"/>
    <property type="project" value="UniProtKB-KW"/>
</dbReference>
<dbReference type="UniPathway" id="UPA00588">
    <property type="reaction ID" value="UER00646"/>
</dbReference>
<name>A0A3S3PL76_9ACAR</name>
<evidence type="ECO:0000256" key="7">
    <source>
        <dbReference type="ARBA" id="ARBA00017366"/>
    </source>
</evidence>
<dbReference type="HAMAP" id="MF_00004">
    <property type="entry name" value="Aden_phosphoribosyltr"/>
    <property type="match status" value="1"/>
</dbReference>
<comment type="catalytic activity">
    <reaction evidence="1">
        <text>AMP + diphosphate = 5-phospho-alpha-D-ribose 1-diphosphate + adenine</text>
        <dbReference type="Rhea" id="RHEA:16609"/>
        <dbReference type="ChEBI" id="CHEBI:16708"/>
        <dbReference type="ChEBI" id="CHEBI:33019"/>
        <dbReference type="ChEBI" id="CHEBI:58017"/>
        <dbReference type="ChEBI" id="CHEBI:456215"/>
        <dbReference type="EC" id="2.4.2.7"/>
    </reaction>
</comment>